<name>A8XEN3_CAEBR</name>
<keyword evidence="3" id="KW-1185">Reference proteome</keyword>
<dbReference type="InterPro" id="IPR001810">
    <property type="entry name" value="F-box_dom"/>
</dbReference>
<dbReference type="InterPro" id="IPR042317">
    <property type="entry name" value="She-1-like"/>
</dbReference>
<organism evidence="2 3">
    <name type="scientific">Caenorhabditis briggsae</name>
    <dbReference type="NCBI Taxonomy" id="6238"/>
    <lineage>
        <taxon>Eukaryota</taxon>
        <taxon>Metazoa</taxon>
        <taxon>Ecdysozoa</taxon>
        <taxon>Nematoda</taxon>
        <taxon>Chromadorea</taxon>
        <taxon>Rhabditida</taxon>
        <taxon>Rhabditina</taxon>
        <taxon>Rhabditomorpha</taxon>
        <taxon>Rhabditoidea</taxon>
        <taxon>Rhabditidae</taxon>
        <taxon>Peloderinae</taxon>
        <taxon>Caenorhabditis</taxon>
    </lineage>
</organism>
<evidence type="ECO:0000259" key="1">
    <source>
        <dbReference type="Pfam" id="PF00646"/>
    </source>
</evidence>
<dbReference type="EMBL" id="HE601540">
    <property type="protein sequence ID" value="CAP31001.1"/>
    <property type="molecule type" value="Genomic_DNA"/>
</dbReference>
<evidence type="ECO:0000313" key="3">
    <source>
        <dbReference type="Proteomes" id="UP000008549"/>
    </source>
</evidence>
<dbReference type="Pfam" id="PF00646">
    <property type="entry name" value="F-box"/>
    <property type="match status" value="1"/>
</dbReference>
<dbReference type="KEGG" id="cbr:CBG_11948"/>
<reference evidence="2 3" key="1">
    <citation type="journal article" date="2003" name="PLoS Biol.">
        <title>The genome sequence of Caenorhabditis briggsae: a platform for comparative genomics.</title>
        <authorList>
            <person name="Stein L.D."/>
            <person name="Bao Z."/>
            <person name="Blasiar D."/>
            <person name="Blumenthal T."/>
            <person name="Brent M.R."/>
            <person name="Chen N."/>
            <person name="Chinwalla A."/>
            <person name="Clarke L."/>
            <person name="Clee C."/>
            <person name="Coghlan A."/>
            <person name="Coulson A."/>
            <person name="D'Eustachio P."/>
            <person name="Fitch D.H."/>
            <person name="Fulton L.A."/>
            <person name="Fulton R.E."/>
            <person name="Griffiths-Jones S."/>
            <person name="Harris T.W."/>
            <person name="Hillier L.W."/>
            <person name="Kamath R."/>
            <person name="Kuwabara P.E."/>
            <person name="Mardis E.R."/>
            <person name="Marra M.A."/>
            <person name="Miner T.L."/>
            <person name="Minx P."/>
            <person name="Mullikin J.C."/>
            <person name="Plumb R.W."/>
            <person name="Rogers J."/>
            <person name="Schein J.E."/>
            <person name="Sohrmann M."/>
            <person name="Spieth J."/>
            <person name="Stajich J.E."/>
            <person name="Wei C."/>
            <person name="Willey D."/>
            <person name="Wilson R.K."/>
            <person name="Durbin R."/>
            <person name="Waterston R.H."/>
        </authorList>
    </citation>
    <scope>NUCLEOTIDE SEQUENCE [LARGE SCALE GENOMIC DNA]</scope>
    <source>
        <strain evidence="2 3">AF16</strain>
    </source>
</reference>
<dbReference type="InParanoid" id="A8XEN3"/>
<dbReference type="AlphaFoldDB" id="A8XEN3"/>
<gene>
    <name evidence="2 4" type="ORF">CBG11948</name>
    <name evidence="2" type="ORF">CBG_11948</name>
</gene>
<sequence length="522" mass="62115">MEEKSVIFSMNLEFLIYPNNPLTFFIQENFPMLEPYRKRIIKLARLVYFYIYSFIFLQNQETLNWRQVPAHVRRMVVQKLDKSTRATLRQCSKHDRDLVDSSPTIHLDTVEIFVTKNYVSILIPEIQSSSFIQMFSRLEPLVGLLRRTRIKNLKIESYDSNHVGELFNRISTLDFNLTILAKFISWNCRTETSRELRKFLSILDRKCLREIHVKDAFLMNLDLLMETSKWKLIKNMYNQDDVFLEVEKNFLLKKVLLKIYTLNEYNTLELAEKFEIGDENLFENCENDQVYTFQELSGTLDRVLEVLEFFCQIFKNRETNIKWLEIECSNNKEAVSKLNLILLEAQNSATNRIKIQNIFWNQGSFSELSCQLLLELVLMEHLESLNFFMESSEKINWLLEKTKEKKRFLYSTNFVDGRIRTLETYQLKCEELKWENVENMIENCQTWPINLLQKQRFPEKTYFQVYGNISENIMRDLKHLSSFDSENGSVLIFNTCDTTKQLRITLSDGETDKMLQAILVSK</sequence>
<reference evidence="2 3" key="2">
    <citation type="journal article" date="2011" name="PLoS Genet.">
        <title>Caenorhabditis briggsae recombinant inbred line genotypes reveal inter-strain incompatibility and the evolution of recombination.</title>
        <authorList>
            <person name="Ross J.A."/>
            <person name="Koboldt D.C."/>
            <person name="Staisch J.E."/>
            <person name="Chamberlin H.M."/>
            <person name="Gupta B.P."/>
            <person name="Miller R.D."/>
            <person name="Baird S.E."/>
            <person name="Haag E.S."/>
        </authorList>
    </citation>
    <scope>NUCLEOTIDE SEQUENCE [LARGE SCALE GENOMIC DNA]</scope>
    <source>
        <strain evidence="2 3">AF16</strain>
    </source>
</reference>
<evidence type="ECO:0000313" key="2">
    <source>
        <dbReference type="EMBL" id="CAP31001.1"/>
    </source>
</evidence>
<dbReference type="PANTHER" id="PTHR31006">
    <property type="entry name" value="F-BOX DOMAIN-CONTAINING PROTEIN-RELATED-RELATED"/>
    <property type="match status" value="1"/>
</dbReference>
<feature type="domain" description="F-box" evidence="1">
    <location>
        <begin position="67"/>
        <end position="103"/>
    </location>
</feature>
<dbReference type="Proteomes" id="UP000008549">
    <property type="component" value="Unassembled WGS sequence"/>
</dbReference>
<dbReference type="RefSeq" id="XP_002646247.1">
    <property type="nucleotide sequence ID" value="XM_002646201.1"/>
</dbReference>
<proteinExistence type="predicted"/>
<protein>
    <submittedName>
        <fullName evidence="2">Protein CBG11948</fullName>
    </submittedName>
</protein>
<dbReference type="HOGENOM" id="CLU_521985_0_0_1"/>
<dbReference type="WormBase" id="CBG11948">
    <property type="protein sequence ID" value="CBP49874"/>
    <property type="gene ID" value="WBGene00032969"/>
</dbReference>
<evidence type="ECO:0000313" key="4">
    <source>
        <dbReference type="WormBase" id="CBG11948"/>
    </source>
</evidence>
<dbReference type="PANTHER" id="PTHR31006:SF8">
    <property type="entry name" value="F-BOX DOMAIN-CONTAINING PROTEIN-RELATED"/>
    <property type="match status" value="1"/>
</dbReference>
<dbReference type="CTD" id="8588244"/>
<accession>A8XEN3</accession>
<dbReference type="GeneID" id="8588244"/>